<organism evidence="2 3">
    <name type="scientific">Exophiala viscosa</name>
    <dbReference type="NCBI Taxonomy" id="2486360"/>
    <lineage>
        <taxon>Eukaryota</taxon>
        <taxon>Fungi</taxon>
        <taxon>Dikarya</taxon>
        <taxon>Ascomycota</taxon>
        <taxon>Pezizomycotina</taxon>
        <taxon>Eurotiomycetes</taxon>
        <taxon>Chaetothyriomycetidae</taxon>
        <taxon>Chaetothyriales</taxon>
        <taxon>Herpotrichiellaceae</taxon>
        <taxon>Exophiala</taxon>
    </lineage>
</organism>
<evidence type="ECO:0000259" key="1">
    <source>
        <dbReference type="Pfam" id="PF03417"/>
    </source>
</evidence>
<dbReference type="InterPro" id="IPR005079">
    <property type="entry name" value="Peptidase_C45_hydrolase"/>
</dbReference>
<sequence>MKHVKCSGTPYEIGQQHGQTAKTEVHGSIAFYEAFFKERTNLSWSQVQDVSRAFLPFLDSTYPEYVEEMKGVADGAGVDLDSIVALNVRTEIAYGMLSDGCTAFTWKTSDQSFIGQNWDWRIEQTPNIISLAIQQPSKPTINMMTEGGIIGKIGLNSAGVGVTLNAISAPGVIYNKLPVHLALRTVLNSTSREEATSSLRKTGIAAAGHITIADAATGAVGLECTALDIVEMPMDNKGTCTHSNHLVNQHKVKENSILTDSPFRLDRVQELIKGIEEPTIQNLSEMLKDEKNYPAAICRAVGEKSTIATLFSIIMDLKAGVAKVKIGRPNEDGEVFELRP</sequence>
<dbReference type="NCBIfam" id="NF040521">
    <property type="entry name" value="C45_proenzyme"/>
    <property type="match status" value="1"/>
</dbReference>
<protein>
    <submittedName>
        <fullName evidence="2">Isopenicillin-N N-acyltransferase</fullName>
    </submittedName>
</protein>
<reference evidence="2" key="1">
    <citation type="journal article" date="2022" name="bioRxiv">
        <title>Deciphering the potential niche of two novel black yeast fungi from a biological soil crust based on their genomes, phenotypes, and melanin regulation.</title>
        <authorList>
            <consortium name="DOE Joint Genome Institute"/>
            <person name="Carr E.C."/>
            <person name="Barton Q."/>
            <person name="Grambo S."/>
            <person name="Sullivan M."/>
            <person name="Renfro C.M."/>
            <person name="Kuo A."/>
            <person name="Pangilinan J."/>
            <person name="Lipzen A."/>
            <person name="Keymanesh K."/>
            <person name="Savage E."/>
            <person name="Barry K."/>
            <person name="Grigoriev I.V."/>
            <person name="Riekhof W.R."/>
            <person name="Harris S.S."/>
        </authorList>
    </citation>
    <scope>NUCLEOTIDE SEQUENCE</scope>
    <source>
        <strain evidence="2">JF 03-4F</strain>
    </source>
</reference>
<dbReference type="PANTHER" id="PTHR34180:SF1">
    <property type="entry name" value="BETA-ALANYL-DOPAMINE_CARCININE HYDROLASE"/>
    <property type="match status" value="1"/>
</dbReference>
<name>A0AAN6II80_9EURO</name>
<accession>A0AAN6II80</accession>
<dbReference type="Gene3D" id="1.10.10.2120">
    <property type="match status" value="1"/>
</dbReference>
<dbReference type="Gene3D" id="3.60.60.10">
    <property type="entry name" value="Penicillin V Acylase, Chain A"/>
    <property type="match status" value="1"/>
</dbReference>
<evidence type="ECO:0000313" key="3">
    <source>
        <dbReference type="Proteomes" id="UP001203852"/>
    </source>
</evidence>
<proteinExistence type="predicted"/>
<dbReference type="Proteomes" id="UP001203852">
    <property type="component" value="Unassembled WGS sequence"/>
</dbReference>
<gene>
    <name evidence="2" type="ORF">EDD36DRAFT_455216</name>
</gene>
<evidence type="ECO:0000313" key="2">
    <source>
        <dbReference type="EMBL" id="KAI1619072.1"/>
    </source>
</evidence>
<dbReference type="InterPro" id="IPR047794">
    <property type="entry name" value="C45_proenzyme-like"/>
</dbReference>
<dbReference type="PANTHER" id="PTHR34180">
    <property type="entry name" value="PEPTIDASE C45"/>
    <property type="match status" value="1"/>
</dbReference>
<dbReference type="Pfam" id="PF03417">
    <property type="entry name" value="AAT"/>
    <property type="match status" value="1"/>
</dbReference>
<feature type="domain" description="Peptidase C45 hydrolase" evidence="1">
    <location>
        <begin position="106"/>
        <end position="330"/>
    </location>
</feature>
<dbReference type="InterPro" id="IPR047801">
    <property type="entry name" value="Peptidase_C45"/>
</dbReference>
<dbReference type="AlphaFoldDB" id="A0AAN6II80"/>
<comment type="caution">
    <text evidence="2">The sequence shown here is derived from an EMBL/GenBank/DDBJ whole genome shotgun (WGS) entry which is preliminary data.</text>
</comment>
<dbReference type="EMBL" id="MU404350">
    <property type="protein sequence ID" value="KAI1619072.1"/>
    <property type="molecule type" value="Genomic_DNA"/>
</dbReference>
<keyword evidence="3" id="KW-1185">Reference proteome</keyword>